<organism evidence="3 4">
    <name type="scientific">Dreissena polymorpha</name>
    <name type="common">Zebra mussel</name>
    <name type="synonym">Mytilus polymorpha</name>
    <dbReference type="NCBI Taxonomy" id="45954"/>
    <lineage>
        <taxon>Eukaryota</taxon>
        <taxon>Metazoa</taxon>
        <taxon>Spiralia</taxon>
        <taxon>Lophotrochozoa</taxon>
        <taxon>Mollusca</taxon>
        <taxon>Bivalvia</taxon>
        <taxon>Autobranchia</taxon>
        <taxon>Heteroconchia</taxon>
        <taxon>Euheterodonta</taxon>
        <taxon>Imparidentia</taxon>
        <taxon>Neoheterodontei</taxon>
        <taxon>Myida</taxon>
        <taxon>Dreissenoidea</taxon>
        <taxon>Dreissenidae</taxon>
        <taxon>Dreissena</taxon>
    </lineage>
</organism>
<keyword evidence="2" id="KW-0732">Signal</keyword>
<sequence length="280" mass="31466">MHLLDFILVLVLLPCIDAFQNKPIANNSCGYLEVKTPSLLFYGRNVTITFKAYKHKNATALLINNSDPTISHKPHHHDNQTDVFTFILHQNRTARRHQNYYVNNTCYSDTISFEMREPPALGPRKNIEGCDGCLIASVGDKADSLKNKEPLISCSMSNATSWTVFITINNKSGAARHYLHGKYVINYTVHEDDNMTMVKCFMTFSNLTLIDTAILYVKDDSATKIQHPSVTNVNDQTQSSKTFIEKSTQSTSTKSATDKQGPLHNLINMYSSSSTIIILH</sequence>
<dbReference type="Proteomes" id="UP000828390">
    <property type="component" value="Unassembled WGS sequence"/>
</dbReference>
<reference evidence="3" key="1">
    <citation type="journal article" date="2019" name="bioRxiv">
        <title>The Genome of the Zebra Mussel, Dreissena polymorpha: A Resource for Invasive Species Research.</title>
        <authorList>
            <person name="McCartney M.A."/>
            <person name="Auch B."/>
            <person name="Kono T."/>
            <person name="Mallez S."/>
            <person name="Zhang Y."/>
            <person name="Obille A."/>
            <person name="Becker A."/>
            <person name="Abrahante J.E."/>
            <person name="Garbe J."/>
            <person name="Badalamenti J.P."/>
            <person name="Herman A."/>
            <person name="Mangelson H."/>
            <person name="Liachko I."/>
            <person name="Sullivan S."/>
            <person name="Sone E.D."/>
            <person name="Koren S."/>
            <person name="Silverstein K.A.T."/>
            <person name="Beckman K.B."/>
            <person name="Gohl D.M."/>
        </authorList>
    </citation>
    <scope>NUCLEOTIDE SEQUENCE</scope>
    <source>
        <strain evidence="3">Duluth1</strain>
        <tissue evidence="3">Whole animal</tissue>
    </source>
</reference>
<dbReference type="EMBL" id="JAIWYP010000007">
    <property type="protein sequence ID" value="KAH3794468.1"/>
    <property type="molecule type" value="Genomic_DNA"/>
</dbReference>
<proteinExistence type="predicted"/>
<dbReference type="AlphaFoldDB" id="A0A9D4F983"/>
<protein>
    <submittedName>
        <fullName evidence="3">Uncharacterized protein</fullName>
    </submittedName>
</protein>
<accession>A0A9D4F983</accession>
<comment type="caution">
    <text evidence="3">The sequence shown here is derived from an EMBL/GenBank/DDBJ whole genome shotgun (WGS) entry which is preliminary data.</text>
</comment>
<evidence type="ECO:0000313" key="3">
    <source>
        <dbReference type="EMBL" id="KAH3794468.1"/>
    </source>
</evidence>
<gene>
    <name evidence="3" type="ORF">DPMN_148000</name>
</gene>
<feature type="compositionally biased region" description="Low complexity" evidence="1">
    <location>
        <begin position="246"/>
        <end position="259"/>
    </location>
</feature>
<reference evidence="3" key="2">
    <citation type="submission" date="2020-11" db="EMBL/GenBank/DDBJ databases">
        <authorList>
            <person name="McCartney M.A."/>
            <person name="Auch B."/>
            <person name="Kono T."/>
            <person name="Mallez S."/>
            <person name="Becker A."/>
            <person name="Gohl D.M."/>
            <person name="Silverstein K.A.T."/>
            <person name="Koren S."/>
            <person name="Bechman K.B."/>
            <person name="Herman A."/>
            <person name="Abrahante J.E."/>
            <person name="Garbe J."/>
        </authorList>
    </citation>
    <scope>NUCLEOTIDE SEQUENCE</scope>
    <source>
        <strain evidence="3">Duluth1</strain>
        <tissue evidence="3">Whole animal</tissue>
    </source>
</reference>
<name>A0A9D4F983_DREPO</name>
<evidence type="ECO:0000256" key="2">
    <source>
        <dbReference type="SAM" id="SignalP"/>
    </source>
</evidence>
<evidence type="ECO:0000313" key="4">
    <source>
        <dbReference type="Proteomes" id="UP000828390"/>
    </source>
</evidence>
<feature type="chain" id="PRO_5039347424" evidence="2">
    <location>
        <begin position="19"/>
        <end position="280"/>
    </location>
</feature>
<feature type="signal peptide" evidence="2">
    <location>
        <begin position="1"/>
        <end position="18"/>
    </location>
</feature>
<keyword evidence="4" id="KW-1185">Reference proteome</keyword>
<feature type="region of interest" description="Disordered" evidence="1">
    <location>
        <begin position="236"/>
        <end position="259"/>
    </location>
</feature>
<evidence type="ECO:0000256" key="1">
    <source>
        <dbReference type="SAM" id="MobiDB-lite"/>
    </source>
</evidence>